<accession>A0A4Y2RJF0</accession>
<dbReference type="Proteomes" id="UP000499080">
    <property type="component" value="Unassembled WGS sequence"/>
</dbReference>
<reference evidence="1 2" key="1">
    <citation type="journal article" date="2019" name="Sci. Rep.">
        <title>Orb-weaving spider Araneus ventricosus genome elucidates the spidroin gene catalogue.</title>
        <authorList>
            <person name="Kono N."/>
            <person name="Nakamura H."/>
            <person name="Ohtoshi R."/>
            <person name="Moran D.A.P."/>
            <person name="Shinohara A."/>
            <person name="Yoshida Y."/>
            <person name="Fujiwara M."/>
            <person name="Mori M."/>
            <person name="Tomita M."/>
            <person name="Arakawa K."/>
        </authorList>
    </citation>
    <scope>NUCLEOTIDE SEQUENCE [LARGE SCALE GENOMIC DNA]</scope>
</reference>
<sequence>MHKVSIPLRPLLRKSTSATRIIFRTRLTIWRRSPLRFKDSSLPKLFSQTQADTYLNETAVGRNARCLLFRSFPLDSGFILLKSNKDVTDKDFGSLSAFWLTLWWCQF</sequence>
<proteinExistence type="predicted"/>
<evidence type="ECO:0000313" key="2">
    <source>
        <dbReference type="Proteomes" id="UP000499080"/>
    </source>
</evidence>
<protein>
    <submittedName>
        <fullName evidence="1">Uncharacterized protein</fullName>
    </submittedName>
</protein>
<organism evidence="1 2">
    <name type="scientific">Araneus ventricosus</name>
    <name type="common">Orbweaver spider</name>
    <name type="synonym">Epeira ventricosa</name>
    <dbReference type="NCBI Taxonomy" id="182803"/>
    <lineage>
        <taxon>Eukaryota</taxon>
        <taxon>Metazoa</taxon>
        <taxon>Ecdysozoa</taxon>
        <taxon>Arthropoda</taxon>
        <taxon>Chelicerata</taxon>
        <taxon>Arachnida</taxon>
        <taxon>Araneae</taxon>
        <taxon>Araneomorphae</taxon>
        <taxon>Entelegynae</taxon>
        <taxon>Araneoidea</taxon>
        <taxon>Araneidae</taxon>
        <taxon>Araneus</taxon>
    </lineage>
</organism>
<comment type="caution">
    <text evidence="1">The sequence shown here is derived from an EMBL/GenBank/DDBJ whole genome shotgun (WGS) entry which is preliminary data.</text>
</comment>
<gene>
    <name evidence="1" type="ORF">AVEN_240321_1</name>
</gene>
<keyword evidence="2" id="KW-1185">Reference proteome</keyword>
<dbReference type="EMBL" id="BGPR01017239">
    <property type="protein sequence ID" value="GBN75556.1"/>
    <property type="molecule type" value="Genomic_DNA"/>
</dbReference>
<dbReference type="AlphaFoldDB" id="A0A4Y2RJF0"/>
<name>A0A4Y2RJF0_ARAVE</name>
<evidence type="ECO:0000313" key="1">
    <source>
        <dbReference type="EMBL" id="GBN75556.1"/>
    </source>
</evidence>